<dbReference type="PROSITE" id="PS00211">
    <property type="entry name" value="ABC_TRANSPORTER_1"/>
    <property type="match status" value="1"/>
</dbReference>
<keyword evidence="7 8" id="KW-0472">Membrane</keyword>
<dbReference type="Proteomes" id="UP000184038">
    <property type="component" value="Unassembled WGS sequence"/>
</dbReference>
<dbReference type="PANTHER" id="PTHR43394:SF1">
    <property type="entry name" value="ATP-BINDING CASSETTE SUB-FAMILY B MEMBER 10, MITOCHONDRIAL"/>
    <property type="match status" value="1"/>
</dbReference>
<feature type="transmembrane region" description="Helical" evidence="8">
    <location>
        <begin position="262"/>
        <end position="279"/>
    </location>
</feature>
<evidence type="ECO:0000256" key="7">
    <source>
        <dbReference type="ARBA" id="ARBA00023136"/>
    </source>
</evidence>
<feature type="domain" description="ABC transporter" evidence="9">
    <location>
        <begin position="460"/>
        <end position="694"/>
    </location>
</feature>
<dbReference type="FunFam" id="3.40.50.300:FF:000287">
    <property type="entry name" value="Multidrug ABC transporter ATP-binding protein"/>
    <property type="match status" value="1"/>
</dbReference>
<dbReference type="Pfam" id="PF00005">
    <property type="entry name" value="ABC_tran"/>
    <property type="match status" value="1"/>
</dbReference>
<dbReference type="RefSeq" id="WP_073283587.1">
    <property type="nucleotide sequence ID" value="NZ_FRCP01000006.1"/>
</dbReference>
<evidence type="ECO:0000256" key="1">
    <source>
        <dbReference type="ARBA" id="ARBA00004651"/>
    </source>
</evidence>
<dbReference type="EMBL" id="FRCP01000006">
    <property type="protein sequence ID" value="SHM13084.1"/>
    <property type="molecule type" value="Genomic_DNA"/>
</dbReference>
<comment type="subcellular location">
    <subcellularLocation>
        <location evidence="1">Cell membrane</location>
        <topology evidence="1">Multi-pass membrane protein</topology>
    </subcellularLocation>
</comment>
<keyword evidence="12" id="KW-1185">Reference proteome</keyword>
<dbReference type="SUPFAM" id="SSF52540">
    <property type="entry name" value="P-loop containing nucleoside triphosphate hydrolases"/>
    <property type="match status" value="1"/>
</dbReference>
<dbReference type="InterPro" id="IPR003439">
    <property type="entry name" value="ABC_transporter-like_ATP-bd"/>
</dbReference>
<keyword evidence="5 11" id="KW-0067">ATP-binding</keyword>
<dbReference type="GO" id="GO:0005886">
    <property type="term" value="C:plasma membrane"/>
    <property type="evidence" value="ECO:0007669"/>
    <property type="project" value="UniProtKB-SubCell"/>
</dbReference>
<dbReference type="Gene3D" id="1.20.1560.10">
    <property type="entry name" value="ABC transporter type 1, transmembrane domain"/>
    <property type="match status" value="2"/>
</dbReference>
<feature type="transmembrane region" description="Helical" evidence="8">
    <location>
        <begin position="361"/>
        <end position="384"/>
    </location>
</feature>
<dbReference type="PANTHER" id="PTHR43394">
    <property type="entry name" value="ATP-DEPENDENT PERMEASE MDL1, MITOCHONDRIAL"/>
    <property type="match status" value="1"/>
</dbReference>
<evidence type="ECO:0000256" key="5">
    <source>
        <dbReference type="ARBA" id="ARBA00022840"/>
    </source>
</evidence>
<feature type="domain" description="ABC transmembrane type-1" evidence="10">
    <location>
        <begin position="33"/>
        <end position="426"/>
    </location>
</feature>
<feature type="transmembrane region" description="Helical" evidence="8">
    <location>
        <begin position="285"/>
        <end position="301"/>
    </location>
</feature>
<dbReference type="PROSITE" id="PS50929">
    <property type="entry name" value="ABC_TM1F"/>
    <property type="match status" value="1"/>
</dbReference>
<dbReference type="GO" id="GO:0015421">
    <property type="term" value="F:ABC-type oligopeptide transporter activity"/>
    <property type="evidence" value="ECO:0007669"/>
    <property type="project" value="TreeGrafter"/>
</dbReference>
<dbReference type="CDD" id="cd18544">
    <property type="entry name" value="ABC_6TM_TmrA_like"/>
    <property type="match status" value="1"/>
</dbReference>
<sequence length="697" mass="79859">MKQKIDEDYEKSMKGNVLRRLLRYAIPYWHTIIIVFALVLAITGFDLLRPVLVGDAIDDYIDGYNRPYVQVDADSKGAVSYRGIHLSKDGVKNASPDANKQNYYQMFLYEEKYYMFDNVDSKVQKNLMEGSKELVESVQVSHETQEDEFIKVTIEGKEYTGTLLSKDELKQVRKGDFDGIKKIVVVYLLILLVSFVCNILQTWLLQLTGQNIIYNIRQEVFEHIHRLSLRFFDVTPVGRIVTRVTNDVEALNEMYTNILVKLFKNIVKIIGLAVVMLSINVRMSMYAFVLLPFIVFLTFLFKKISRATYRIARTKLTAINTYLSEHISGMKLIQIFAKEQEKFKEFEGKSKELYRANYREMMVFAIFRPAIYMLSVLALVIIIWVGGSSYFSGILSIGTLYIFIQYIGSFFEPIQEIAEQFSTLQSAMASAEKIFTILDEEIVVVNPETPLDLPEMKGRIEFKNVWFAYIGEEWILKDVSFVIEPGQKVAFVGATGAGKSSILNLIGRYYDIQKGEILIDGVNIKALNTDQLRAAIGQVQQDVFIFTGDIKSNIRLRSEEISDETVKEAAEYVNADSFIRRLHHGYDETVTERGATLSAGQRQLLSFARTLAFNPRILVMDEATANIDTETEQLIQEALEKLMTNRTTIMVAHRLSTIQHADQIMVMHKGRIRESGTHQELLGKDGIYKKLYELQLQ</sequence>
<organism evidence="11 12">
    <name type="scientific">Anaerosporobacter mobilis DSM 15930</name>
    <dbReference type="NCBI Taxonomy" id="1120996"/>
    <lineage>
        <taxon>Bacteria</taxon>
        <taxon>Bacillati</taxon>
        <taxon>Bacillota</taxon>
        <taxon>Clostridia</taxon>
        <taxon>Lachnospirales</taxon>
        <taxon>Lachnospiraceae</taxon>
        <taxon>Anaerosporobacter</taxon>
    </lineage>
</organism>
<feature type="transmembrane region" description="Helical" evidence="8">
    <location>
        <begin position="184"/>
        <end position="205"/>
    </location>
</feature>
<dbReference type="AlphaFoldDB" id="A0A1M7G9K4"/>
<name>A0A1M7G9K4_9FIRM</name>
<evidence type="ECO:0000259" key="9">
    <source>
        <dbReference type="PROSITE" id="PS50893"/>
    </source>
</evidence>
<evidence type="ECO:0000259" key="10">
    <source>
        <dbReference type="PROSITE" id="PS50929"/>
    </source>
</evidence>
<evidence type="ECO:0000256" key="3">
    <source>
        <dbReference type="ARBA" id="ARBA00022692"/>
    </source>
</evidence>
<evidence type="ECO:0000256" key="4">
    <source>
        <dbReference type="ARBA" id="ARBA00022741"/>
    </source>
</evidence>
<dbReference type="SMART" id="SM00382">
    <property type="entry name" value="AAA"/>
    <property type="match status" value="1"/>
</dbReference>
<dbReference type="InterPro" id="IPR017871">
    <property type="entry name" value="ABC_transporter-like_CS"/>
</dbReference>
<dbReference type="Pfam" id="PF00664">
    <property type="entry name" value="ABC_membrane"/>
    <property type="match status" value="1"/>
</dbReference>
<dbReference type="InterPro" id="IPR003593">
    <property type="entry name" value="AAA+_ATPase"/>
</dbReference>
<evidence type="ECO:0000313" key="12">
    <source>
        <dbReference type="Proteomes" id="UP000184038"/>
    </source>
</evidence>
<dbReference type="InterPro" id="IPR011527">
    <property type="entry name" value="ABC1_TM_dom"/>
</dbReference>
<dbReference type="PROSITE" id="PS50893">
    <property type="entry name" value="ABC_TRANSPORTER_2"/>
    <property type="match status" value="1"/>
</dbReference>
<dbReference type="InterPro" id="IPR027417">
    <property type="entry name" value="P-loop_NTPase"/>
</dbReference>
<proteinExistence type="predicted"/>
<keyword evidence="6 8" id="KW-1133">Transmembrane helix</keyword>
<keyword evidence="4" id="KW-0547">Nucleotide-binding</keyword>
<dbReference type="GO" id="GO:0016887">
    <property type="term" value="F:ATP hydrolysis activity"/>
    <property type="evidence" value="ECO:0007669"/>
    <property type="project" value="InterPro"/>
</dbReference>
<reference evidence="11 12" key="1">
    <citation type="submission" date="2016-11" db="EMBL/GenBank/DDBJ databases">
        <authorList>
            <person name="Jaros S."/>
            <person name="Januszkiewicz K."/>
            <person name="Wedrychowicz H."/>
        </authorList>
    </citation>
    <scope>NUCLEOTIDE SEQUENCE [LARGE SCALE GENOMIC DNA]</scope>
    <source>
        <strain evidence="11 12">DSM 15930</strain>
    </source>
</reference>
<accession>A0A1M7G9K4</accession>
<gene>
    <name evidence="11" type="ORF">SAMN02746066_00931</name>
</gene>
<evidence type="ECO:0000313" key="11">
    <source>
        <dbReference type="EMBL" id="SHM13084.1"/>
    </source>
</evidence>
<feature type="transmembrane region" description="Helical" evidence="8">
    <location>
        <begin position="21"/>
        <end position="45"/>
    </location>
</feature>
<dbReference type="CDD" id="cd03254">
    <property type="entry name" value="ABCC_Glucan_exporter_like"/>
    <property type="match status" value="1"/>
</dbReference>
<evidence type="ECO:0000256" key="8">
    <source>
        <dbReference type="SAM" id="Phobius"/>
    </source>
</evidence>
<evidence type="ECO:0000256" key="6">
    <source>
        <dbReference type="ARBA" id="ARBA00022989"/>
    </source>
</evidence>
<dbReference type="InterPro" id="IPR036640">
    <property type="entry name" value="ABC1_TM_sf"/>
</dbReference>
<dbReference type="STRING" id="1120996.SAMN02746066_00931"/>
<dbReference type="Gene3D" id="3.40.50.300">
    <property type="entry name" value="P-loop containing nucleotide triphosphate hydrolases"/>
    <property type="match status" value="1"/>
</dbReference>
<protein>
    <submittedName>
        <fullName evidence="11">ATP-binding cassette, subfamily B</fullName>
    </submittedName>
</protein>
<dbReference type="SUPFAM" id="SSF90123">
    <property type="entry name" value="ABC transporter transmembrane region"/>
    <property type="match status" value="1"/>
</dbReference>
<dbReference type="GO" id="GO:0005524">
    <property type="term" value="F:ATP binding"/>
    <property type="evidence" value="ECO:0007669"/>
    <property type="project" value="UniProtKB-KW"/>
</dbReference>
<dbReference type="InterPro" id="IPR039421">
    <property type="entry name" value="Type_1_exporter"/>
</dbReference>
<evidence type="ECO:0000256" key="2">
    <source>
        <dbReference type="ARBA" id="ARBA00022448"/>
    </source>
</evidence>
<keyword evidence="2" id="KW-0813">Transport</keyword>
<keyword evidence="3 8" id="KW-0812">Transmembrane</keyword>